<dbReference type="PANTHER" id="PTHR42780:SF1">
    <property type="entry name" value="ISOLEUCINE--TRNA LIGASE, CYTOPLASMIC"/>
    <property type="match status" value="1"/>
</dbReference>
<dbReference type="Gene3D" id="3.40.50.1240">
    <property type="entry name" value="Phosphoglycerate mutase-like"/>
    <property type="match status" value="1"/>
</dbReference>
<evidence type="ECO:0000256" key="4">
    <source>
        <dbReference type="ARBA" id="ARBA00022917"/>
    </source>
</evidence>
<dbReference type="Pfam" id="PF00133">
    <property type="entry name" value="tRNA-synt_1"/>
    <property type="match status" value="1"/>
</dbReference>
<dbReference type="Gene3D" id="1.10.730.10">
    <property type="entry name" value="Isoleucyl-tRNA Synthetase, Domain 1"/>
    <property type="match status" value="1"/>
</dbReference>
<dbReference type="CDD" id="cd07961">
    <property type="entry name" value="Anticodon_Ia_Ile_ABEc"/>
    <property type="match status" value="1"/>
</dbReference>
<protein>
    <recommendedName>
        <fullName evidence="11">Isoleucine--tRNA ligase</fullName>
    </recommendedName>
</protein>
<keyword evidence="4" id="KW-0648">Protein biosynthesis</keyword>
<keyword evidence="3" id="KW-0067">ATP-binding</keyword>
<dbReference type="EMBL" id="MFTT01000023">
    <property type="protein sequence ID" value="OGI69583.1"/>
    <property type="molecule type" value="Genomic_DNA"/>
</dbReference>
<dbReference type="SUPFAM" id="SSF52374">
    <property type="entry name" value="Nucleotidylyl transferase"/>
    <property type="match status" value="1"/>
</dbReference>
<dbReference type="InterPro" id="IPR002300">
    <property type="entry name" value="aa-tRNA-synth_Ia"/>
</dbReference>
<dbReference type="Pfam" id="PF08264">
    <property type="entry name" value="Anticodon_1"/>
    <property type="match status" value="1"/>
</dbReference>
<evidence type="ECO:0000313" key="10">
    <source>
        <dbReference type="Proteomes" id="UP000178059"/>
    </source>
</evidence>
<dbReference type="Gene3D" id="3.40.50.620">
    <property type="entry name" value="HUPs"/>
    <property type="match status" value="1"/>
</dbReference>
<keyword evidence="5" id="KW-0030">Aminoacyl-tRNA synthetase</keyword>
<keyword evidence="2" id="KW-0547">Nucleotide-binding</keyword>
<proteinExistence type="predicted"/>
<dbReference type="InterPro" id="IPR013078">
    <property type="entry name" value="His_Pase_superF_clade-1"/>
</dbReference>
<dbReference type="STRING" id="1801743.A2824_02785"/>
<evidence type="ECO:0000259" key="8">
    <source>
        <dbReference type="Pfam" id="PF08264"/>
    </source>
</evidence>
<comment type="catalytic activity">
    <reaction evidence="6">
        <text>tRNA(Ile) + L-isoleucine + ATP = L-isoleucyl-tRNA(Ile) + AMP + diphosphate</text>
        <dbReference type="Rhea" id="RHEA:11060"/>
        <dbReference type="Rhea" id="RHEA-COMP:9666"/>
        <dbReference type="Rhea" id="RHEA-COMP:9695"/>
        <dbReference type="ChEBI" id="CHEBI:30616"/>
        <dbReference type="ChEBI" id="CHEBI:33019"/>
        <dbReference type="ChEBI" id="CHEBI:58045"/>
        <dbReference type="ChEBI" id="CHEBI:78442"/>
        <dbReference type="ChEBI" id="CHEBI:78528"/>
        <dbReference type="ChEBI" id="CHEBI:456215"/>
        <dbReference type="EC" id="6.1.1.5"/>
    </reaction>
</comment>
<feature type="domain" description="Methionyl/Valyl/Leucyl/Isoleucyl-tRNA synthetase anticodon-binding" evidence="8">
    <location>
        <begin position="420"/>
        <end position="561"/>
    </location>
</feature>
<evidence type="ECO:0000313" key="9">
    <source>
        <dbReference type="EMBL" id="OGI69583.1"/>
    </source>
</evidence>
<evidence type="ECO:0000259" key="7">
    <source>
        <dbReference type="Pfam" id="PF00133"/>
    </source>
</evidence>
<evidence type="ECO:0008006" key="11">
    <source>
        <dbReference type="Google" id="ProtNLM"/>
    </source>
</evidence>
<dbReference type="SUPFAM" id="SSF53254">
    <property type="entry name" value="Phosphoglycerate mutase-like"/>
    <property type="match status" value="1"/>
</dbReference>
<comment type="caution">
    <text evidence="9">The sequence shown here is derived from an EMBL/GenBank/DDBJ whole genome shotgun (WGS) entry which is preliminary data.</text>
</comment>
<dbReference type="InterPro" id="IPR013155">
    <property type="entry name" value="M/V/L/I-tRNA-synth_anticd-bd"/>
</dbReference>
<evidence type="ECO:0000256" key="3">
    <source>
        <dbReference type="ARBA" id="ARBA00022840"/>
    </source>
</evidence>
<dbReference type="InterPro" id="IPR023586">
    <property type="entry name" value="Ile-tRNA-ligase_type2"/>
</dbReference>
<dbReference type="Pfam" id="PF19302">
    <property type="entry name" value="DUF5915"/>
    <property type="match status" value="1"/>
</dbReference>
<dbReference type="GO" id="GO:0005524">
    <property type="term" value="F:ATP binding"/>
    <property type="evidence" value="ECO:0007669"/>
    <property type="project" value="UniProtKB-KW"/>
</dbReference>
<sequence length="688" mass="79376">MRHGEAENNVLEIMNSNPKDIFHLTEKGRKQVAESAEKIKREKIDLIIASPFPRTQETVDIVSSVIGYDRSKVITDNRLKEINGGKFDKKSIHDYHRYFSSREECFLKAPPGGESYKDIKKRVGEFLYEIDKNFQDKTILIVAHDLPGWLLFSAAEGTVPSECIHRRGQSEFFLNNAEFKELSFTPIPHNDDFELDLHRPYIDEYPIFCTHSTGSGQAPTPFYKKVWGQACGGKMERVKEVIDVWFDSGAMPFAQDHWPFENPPNPPLIKGLKSDLSQISEGEVNFLYPADFIAEGIDQTRGWFYTLLAVAALLDKGAPYKNVISLGLLLDKDGKKMSKSLGNAVDPWTMIERYGADALRFWMYSVNSPGESKNFDEKTIVEVKRKVFDLLENVISFYELYRDFSLEPRTSNLEPNNILDKWILARLNELIKFSTEKLDNYQLLEPAREIKDFINDLSTWYLRRSRERIKEGDIEAKRTLYFVLKNLAKIMAPFTPFMAEDIWSKLRVEQNKESVHLTNWPEVSEIDDLLLKNMQITRDICTNGNAERKKINIPLRQPLQKFFTKISVRPEFQEIIKDELSVKEVFVDVSMENMAGFDTNITPLLKAEGDYRELARAIQDLRKKEGLTPNDKITLVVKTDETGKNLIKKFEADLKKTVLAKEIKFDSVSLGSLLEINDMTFKIQIKKR</sequence>
<accession>A0A1F6VIX0</accession>
<evidence type="ECO:0000256" key="1">
    <source>
        <dbReference type="ARBA" id="ARBA00022598"/>
    </source>
</evidence>
<keyword evidence="1" id="KW-0436">Ligase</keyword>
<dbReference type="GO" id="GO:0000049">
    <property type="term" value="F:tRNA binding"/>
    <property type="evidence" value="ECO:0007669"/>
    <property type="project" value="InterPro"/>
</dbReference>
<dbReference type="InterPro" id="IPR014729">
    <property type="entry name" value="Rossmann-like_a/b/a_fold"/>
</dbReference>
<reference evidence="9 10" key="1">
    <citation type="journal article" date="2016" name="Nat. Commun.">
        <title>Thousands of microbial genomes shed light on interconnected biogeochemical processes in an aquifer system.</title>
        <authorList>
            <person name="Anantharaman K."/>
            <person name="Brown C.T."/>
            <person name="Hug L.A."/>
            <person name="Sharon I."/>
            <person name="Castelle C.J."/>
            <person name="Probst A.J."/>
            <person name="Thomas B.C."/>
            <person name="Singh A."/>
            <person name="Wilkins M.J."/>
            <person name="Karaoz U."/>
            <person name="Brodie E.L."/>
            <person name="Williams K.H."/>
            <person name="Hubbard S.S."/>
            <person name="Banfield J.F."/>
        </authorList>
    </citation>
    <scope>NUCLEOTIDE SEQUENCE [LARGE SCALE GENOMIC DNA]</scope>
</reference>
<feature type="domain" description="Aminoacyl-tRNA synthetase class Ia" evidence="7">
    <location>
        <begin position="232"/>
        <end position="368"/>
    </location>
</feature>
<dbReference type="AlphaFoldDB" id="A0A1F6VIX0"/>
<dbReference type="SUPFAM" id="SSF47323">
    <property type="entry name" value="Anticodon-binding domain of a subclass of class I aminoacyl-tRNA synthetases"/>
    <property type="match status" value="1"/>
</dbReference>
<name>A0A1F6VIX0_9BACT</name>
<evidence type="ECO:0000256" key="6">
    <source>
        <dbReference type="ARBA" id="ARBA00048359"/>
    </source>
</evidence>
<gene>
    <name evidence="9" type="ORF">A2824_02785</name>
</gene>
<dbReference type="Pfam" id="PF00300">
    <property type="entry name" value="His_Phos_1"/>
    <property type="match status" value="1"/>
</dbReference>
<dbReference type="CDD" id="cd07067">
    <property type="entry name" value="HP_PGM_like"/>
    <property type="match status" value="1"/>
</dbReference>
<organism evidence="9 10">
    <name type="scientific">Candidatus Nomurabacteria bacterium RIFCSPHIGHO2_01_FULL_42_16</name>
    <dbReference type="NCBI Taxonomy" id="1801743"/>
    <lineage>
        <taxon>Bacteria</taxon>
        <taxon>Candidatus Nomuraibacteriota</taxon>
    </lineage>
</organism>
<evidence type="ECO:0000256" key="5">
    <source>
        <dbReference type="ARBA" id="ARBA00023146"/>
    </source>
</evidence>
<evidence type="ECO:0000256" key="2">
    <source>
        <dbReference type="ARBA" id="ARBA00022741"/>
    </source>
</evidence>
<dbReference type="InterPro" id="IPR033709">
    <property type="entry name" value="Anticodon_Ile_ABEc"/>
</dbReference>
<dbReference type="GO" id="GO:0006428">
    <property type="term" value="P:isoleucyl-tRNA aminoacylation"/>
    <property type="evidence" value="ECO:0007669"/>
    <property type="project" value="TreeGrafter"/>
</dbReference>
<dbReference type="GO" id="GO:0004822">
    <property type="term" value="F:isoleucine-tRNA ligase activity"/>
    <property type="evidence" value="ECO:0007669"/>
    <property type="project" value="UniProtKB-EC"/>
</dbReference>
<dbReference type="InterPro" id="IPR029033">
    <property type="entry name" value="His_PPase_superfam"/>
</dbReference>
<dbReference type="InterPro" id="IPR009080">
    <property type="entry name" value="tRNAsynth_Ia_anticodon-bd"/>
</dbReference>
<dbReference type="Proteomes" id="UP000178059">
    <property type="component" value="Unassembled WGS sequence"/>
</dbReference>
<dbReference type="PANTHER" id="PTHR42780">
    <property type="entry name" value="SOLEUCYL-TRNA SYNTHETASE"/>
    <property type="match status" value="1"/>
</dbReference>